<evidence type="ECO:0000256" key="2">
    <source>
        <dbReference type="ARBA" id="ARBA00023242"/>
    </source>
</evidence>
<evidence type="ECO:0000256" key="1">
    <source>
        <dbReference type="ARBA" id="ARBA00022737"/>
    </source>
</evidence>
<feature type="compositionally biased region" description="Basic and acidic residues" evidence="4">
    <location>
        <begin position="683"/>
        <end position="697"/>
    </location>
</feature>
<dbReference type="GO" id="GO:0003729">
    <property type="term" value="F:mRNA binding"/>
    <property type="evidence" value="ECO:0007669"/>
    <property type="project" value="TreeGrafter"/>
</dbReference>
<feature type="region of interest" description="Disordered" evidence="4">
    <location>
        <begin position="819"/>
        <end position="860"/>
    </location>
</feature>
<dbReference type="PANTHER" id="PTHR19980">
    <property type="entry name" value="RNA CLEAVAGE STIMULATION FACTOR"/>
    <property type="match status" value="1"/>
</dbReference>
<feature type="compositionally biased region" description="Polar residues" evidence="4">
    <location>
        <begin position="644"/>
        <end position="676"/>
    </location>
</feature>
<keyword evidence="1" id="KW-0677">Repeat</keyword>
<dbReference type="InterPro" id="IPR045243">
    <property type="entry name" value="Rna14-like"/>
</dbReference>
<keyword evidence="2 3" id="KW-0539">Nucleus</keyword>
<evidence type="ECO:0000313" key="6">
    <source>
        <dbReference type="EMBL" id="KAF5309181.1"/>
    </source>
</evidence>
<dbReference type="SMART" id="SM00386">
    <property type="entry name" value="HAT"/>
    <property type="match status" value="7"/>
</dbReference>
<keyword evidence="3" id="KW-0507">mRNA processing</keyword>
<dbReference type="GO" id="GO:0005634">
    <property type="term" value="C:nucleus"/>
    <property type="evidence" value="ECO:0007669"/>
    <property type="project" value="UniProtKB-SubCell"/>
</dbReference>
<dbReference type="PANTHER" id="PTHR19980:SF0">
    <property type="entry name" value="CLEAVAGE STIMULATION FACTOR SUBUNIT 3"/>
    <property type="match status" value="1"/>
</dbReference>
<evidence type="ECO:0000313" key="7">
    <source>
        <dbReference type="Proteomes" id="UP000567179"/>
    </source>
</evidence>
<feature type="region of interest" description="Disordered" evidence="4">
    <location>
        <begin position="415"/>
        <end position="464"/>
    </location>
</feature>
<evidence type="ECO:0000259" key="5">
    <source>
        <dbReference type="Pfam" id="PF05843"/>
    </source>
</evidence>
<dbReference type="Gene3D" id="1.25.40.1040">
    <property type="match status" value="1"/>
</dbReference>
<keyword evidence="7" id="KW-1185">Reference proteome</keyword>
<organism evidence="6 7">
    <name type="scientific">Psilocybe cf. subviscida</name>
    <dbReference type="NCBI Taxonomy" id="2480587"/>
    <lineage>
        <taxon>Eukaryota</taxon>
        <taxon>Fungi</taxon>
        <taxon>Dikarya</taxon>
        <taxon>Basidiomycota</taxon>
        <taxon>Agaricomycotina</taxon>
        <taxon>Agaricomycetes</taxon>
        <taxon>Agaricomycetidae</taxon>
        <taxon>Agaricales</taxon>
        <taxon>Agaricineae</taxon>
        <taxon>Strophariaceae</taxon>
        <taxon>Psilocybe</taxon>
    </lineage>
</organism>
<feature type="compositionally biased region" description="Low complexity" evidence="4">
    <location>
        <begin position="421"/>
        <end position="439"/>
    </location>
</feature>
<feature type="compositionally biased region" description="Basic and acidic residues" evidence="4">
    <location>
        <begin position="772"/>
        <end position="781"/>
    </location>
</feature>
<dbReference type="GO" id="GO:0005737">
    <property type="term" value="C:cytoplasm"/>
    <property type="evidence" value="ECO:0007669"/>
    <property type="project" value="UniProtKB-SubCell"/>
</dbReference>
<comment type="function">
    <text evidence="3">Component of the cleavage factor IA (CFIA) complex, which is involved in the endonucleolytic cleavage during polyadenylation-dependent pre-mRNA 3'-end formation.</text>
</comment>
<name>A0A8H5AR29_9AGAR</name>
<feature type="compositionally biased region" description="Pro residues" evidence="4">
    <location>
        <begin position="829"/>
        <end position="847"/>
    </location>
</feature>
<feature type="compositionally biased region" description="Acidic residues" evidence="4">
    <location>
        <begin position="1"/>
        <end position="11"/>
    </location>
</feature>
<dbReference type="AlphaFoldDB" id="A0A8H5AR29"/>
<feature type="compositionally biased region" description="Basic and acidic residues" evidence="4">
    <location>
        <begin position="710"/>
        <end position="719"/>
    </location>
</feature>
<feature type="region of interest" description="Disordered" evidence="4">
    <location>
        <begin position="1"/>
        <end position="22"/>
    </location>
</feature>
<protein>
    <recommendedName>
        <fullName evidence="3">mRNA 3'-end-processing protein RNA14</fullName>
    </recommendedName>
</protein>
<evidence type="ECO:0000256" key="3">
    <source>
        <dbReference type="RuleBase" id="RU369035"/>
    </source>
</evidence>
<dbReference type="Proteomes" id="UP000567179">
    <property type="component" value="Unassembled WGS sequence"/>
</dbReference>
<dbReference type="EMBL" id="JAACJJ010000060">
    <property type="protein sequence ID" value="KAF5309181.1"/>
    <property type="molecule type" value="Genomic_DNA"/>
</dbReference>
<dbReference type="GO" id="GO:0180010">
    <property type="term" value="P:co-transcriptional mRNA 3'-end processing, cleavage and polyadenylation pathway"/>
    <property type="evidence" value="ECO:0007669"/>
    <property type="project" value="UniProtKB-UniRule"/>
</dbReference>
<feature type="domain" description="Suppressor of forked" evidence="5">
    <location>
        <begin position="47"/>
        <end position="633"/>
    </location>
</feature>
<feature type="compositionally biased region" description="Gly residues" evidence="4">
    <location>
        <begin position="851"/>
        <end position="860"/>
    </location>
</feature>
<accession>A0A8H5AR29</accession>
<keyword evidence="3" id="KW-0963">Cytoplasm</keyword>
<comment type="caution">
    <text evidence="6">The sequence shown here is derived from an EMBL/GenBank/DDBJ whole genome shotgun (WGS) entry which is preliminary data.</text>
</comment>
<feature type="compositionally biased region" description="Gly residues" evidence="4">
    <location>
        <begin position="745"/>
        <end position="755"/>
    </location>
</feature>
<dbReference type="SUPFAM" id="SSF48452">
    <property type="entry name" value="TPR-like"/>
    <property type="match status" value="2"/>
</dbReference>
<reference evidence="6 7" key="1">
    <citation type="journal article" date="2020" name="ISME J.">
        <title>Uncovering the hidden diversity of litter-decomposition mechanisms in mushroom-forming fungi.</title>
        <authorList>
            <person name="Floudas D."/>
            <person name="Bentzer J."/>
            <person name="Ahren D."/>
            <person name="Johansson T."/>
            <person name="Persson P."/>
            <person name="Tunlid A."/>
        </authorList>
    </citation>
    <scope>NUCLEOTIDE SEQUENCE [LARGE SCALE GENOMIC DNA]</scope>
    <source>
        <strain evidence="6 7">CBS 101986</strain>
    </source>
</reference>
<comment type="subcellular location">
    <subcellularLocation>
        <location evidence="3">Nucleus</location>
    </subcellularLocation>
    <subcellularLocation>
        <location evidence="3">Cytoplasm</location>
    </subcellularLocation>
    <text evidence="3">Nucleus and/or cytoplasm.</text>
</comment>
<dbReference type="InterPro" id="IPR003107">
    <property type="entry name" value="HAT"/>
</dbReference>
<sequence length="860" mass="97272">MSTTEPTEDAEVGPGDQTQPTEEILNALAMNSPVKDEPQEPPPTEYEALNLQLAENPHNPDAWRRLVHVAEDSGDIDKISTTYEALLKQYPNNATAQIQYISHFVNVESTFERAKDLFQKFLVRSPCVELWIAYLNYVRRINTTPQQQDNIRISYEFALNHIGQDKDSGQIWSDYIQFLKNGEASWSPSWVASQLETTSTWEEQQKMDQLRKVYHRAVQIPLDNVERLWSELEAFETNLNKITAKKFMADLSPAHMQARTVLRQLVNHIGPLYNSNPNELYLPSLPKFDSSERALVGKWKAYLKWEESNPLELEEKDKATLITRIQSVYRKAVIRMRYYTEIWFMAYNWTNGVGKHDEALTILKAGLEANPSSFLLTFAYAEALEIKKDFPEVHNVYEKFLAVLAADLTNLDRTTNVSQDGANGSGSQNPNGNGANNSGEIASQSQSQNSYITPVEEPKKKTDLQRHRTEYGLAWIMYMRFAMRAEGVRKSRAVFGKARKDPWTPWEVFEAAALLEYHCGDGKQVAGRIFEKGLETYGDEIEYVLRYLGFLISINDESNARALFERVIPTFPPDRARPLWERWARYEYQYGDLERSLKLEKRMAEVYSSDPPIKRLAQRHIYLGTDAIADRDLGFAMARRAGSSNTIGRTETGLSLQTNSQAATPGNSLHQTSSGNKRPASPDGRKRDDGRSNDHGPSHKRVRGNSPPRPQERDRERWDGPPGRRRFNSPAPNPAGWDHRDDRGGGPGAGGGNGPRGREPLPPPRSQQSQQHQDRDDDKSKSAQLPNVLSYFVGQLPTPASFDGPVFRTDDLLNLFRTAVIPSTSGRPKSPPMPPPRSGGGRPPPDYGPYQGPGGPRRRY</sequence>
<feature type="region of interest" description="Disordered" evidence="4">
    <location>
        <begin position="644"/>
        <end position="782"/>
    </location>
</feature>
<dbReference type="OrthoDB" id="26282at2759"/>
<proteinExistence type="predicted"/>
<evidence type="ECO:0000256" key="4">
    <source>
        <dbReference type="SAM" id="MobiDB-lite"/>
    </source>
</evidence>
<gene>
    <name evidence="6" type="ORF">D9619_012747</name>
</gene>
<feature type="compositionally biased region" description="Polar residues" evidence="4">
    <location>
        <begin position="440"/>
        <end position="452"/>
    </location>
</feature>
<dbReference type="InterPro" id="IPR008847">
    <property type="entry name" value="Suf"/>
</dbReference>
<dbReference type="InterPro" id="IPR011990">
    <property type="entry name" value="TPR-like_helical_dom_sf"/>
</dbReference>
<dbReference type="Pfam" id="PF05843">
    <property type="entry name" value="Suf"/>
    <property type="match status" value="1"/>
</dbReference>